<evidence type="ECO:0000259" key="19">
    <source>
        <dbReference type="Pfam" id="PF24621"/>
    </source>
</evidence>
<dbReference type="Proteomes" id="UP001597318">
    <property type="component" value="Unassembled WGS sequence"/>
</dbReference>
<evidence type="ECO:0000313" key="21">
    <source>
        <dbReference type="Proteomes" id="UP001597318"/>
    </source>
</evidence>
<dbReference type="SUPFAM" id="SSF56796">
    <property type="entry name" value="Dehydroquinate synthase-like"/>
    <property type="match status" value="1"/>
</dbReference>
<reference evidence="21" key="1">
    <citation type="journal article" date="2019" name="Int. J. Syst. Evol. Microbiol.">
        <title>The Global Catalogue of Microorganisms (GCM) 10K type strain sequencing project: providing services to taxonomists for standard genome sequencing and annotation.</title>
        <authorList>
            <consortium name="The Broad Institute Genomics Platform"/>
            <consortium name="The Broad Institute Genome Sequencing Center for Infectious Disease"/>
            <person name="Wu L."/>
            <person name="Ma J."/>
        </authorList>
    </citation>
    <scope>NUCLEOTIDE SEQUENCE [LARGE SCALE GENOMIC DNA]</scope>
    <source>
        <strain evidence="21">CGMCC 1.15474</strain>
    </source>
</reference>
<protein>
    <recommendedName>
        <fullName evidence="7 17">3-dehydroquinate synthase</fullName>
        <shortName evidence="17">DHQS</shortName>
        <ecNumber evidence="6 17">4.2.3.4</ecNumber>
    </recommendedName>
</protein>
<dbReference type="Gene3D" id="3.40.50.1970">
    <property type="match status" value="1"/>
</dbReference>
<evidence type="ECO:0000256" key="17">
    <source>
        <dbReference type="HAMAP-Rule" id="MF_00110"/>
    </source>
</evidence>
<comment type="caution">
    <text evidence="17">Lacks conserved residue(s) required for the propagation of feature annotation.</text>
</comment>
<evidence type="ECO:0000256" key="3">
    <source>
        <dbReference type="ARBA" id="ARBA00004496"/>
    </source>
</evidence>
<feature type="binding site" evidence="17">
    <location>
        <begin position="104"/>
        <end position="108"/>
    </location>
    <ligand>
        <name>NAD(+)</name>
        <dbReference type="ChEBI" id="CHEBI:57540"/>
    </ligand>
</feature>
<keyword evidence="13 17" id="KW-0520">NAD</keyword>
<evidence type="ECO:0000256" key="15">
    <source>
        <dbReference type="ARBA" id="ARBA00023239"/>
    </source>
</evidence>
<feature type="domain" description="3-dehydroquinate synthase N-terminal" evidence="18">
    <location>
        <begin position="66"/>
        <end position="177"/>
    </location>
</feature>
<dbReference type="InterPro" id="IPR030960">
    <property type="entry name" value="DHQS/DOIS_N"/>
</dbReference>
<keyword evidence="21" id="KW-1185">Reference proteome</keyword>
<evidence type="ECO:0000256" key="12">
    <source>
        <dbReference type="ARBA" id="ARBA00022833"/>
    </source>
</evidence>
<dbReference type="CDD" id="cd08195">
    <property type="entry name" value="DHQS"/>
    <property type="match status" value="1"/>
</dbReference>
<dbReference type="HAMAP" id="MF_00110">
    <property type="entry name" value="DHQ_synthase"/>
    <property type="match status" value="1"/>
</dbReference>
<dbReference type="Pfam" id="PF24621">
    <property type="entry name" value="DHQS_C"/>
    <property type="match status" value="1"/>
</dbReference>
<feature type="binding site" evidence="17">
    <location>
        <position position="149"/>
    </location>
    <ligand>
        <name>NAD(+)</name>
        <dbReference type="ChEBI" id="CHEBI:57540"/>
    </ligand>
</feature>
<comment type="subcellular location">
    <subcellularLocation>
        <location evidence="3 17">Cytoplasm</location>
    </subcellularLocation>
</comment>
<dbReference type="InterPro" id="IPR016037">
    <property type="entry name" value="DHQ_synth_AroB"/>
</dbReference>
<dbReference type="Gene3D" id="1.20.1090.10">
    <property type="entry name" value="Dehydroquinate synthase-like - alpha domain"/>
    <property type="match status" value="1"/>
</dbReference>
<comment type="catalytic activity">
    <reaction evidence="1 17">
        <text>7-phospho-2-dehydro-3-deoxy-D-arabino-heptonate = 3-dehydroquinate + phosphate</text>
        <dbReference type="Rhea" id="RHEA:21968"/>
        <dbReference type="ChEBI" id="CHEBI:32364"/>
        <dbReference type="ChEBI" id="CHEBI:43474"/>
        <dbReference type="ChEBI" id="CHEBI:58394"/>
        <dbReference type="EC" id="4.2.3.4"/>
    </reaction>
</comment>
<dbReference type="RefSeq" id="WP_379051601.1">
    <property type="nucleotide sequence ID" value="NZ_JBHUIK010000002.1"/>
</dbReference>
<keyword evidence="11 17" id="KW-0547">Nucleotide-binding</keyword>
<evidence type="ECO:0000256" key="16">
    <source>
        <dbReference type="ARBA" id="ARBA00023285"/>
    </source>
</evidence>
<keyword evidence="12 17" id="KW-0862">Zinc</keyword>
<evidence type="ECO:0000256" key="11">
    <source>
        <dbReference type="ARBA" id="ARBA00022741"/>
    </source>
</evidence>
<dbReference type="Pfam" id="PF01761">
    <property type="entry name" value="DHQ_synthase"/>
    <property type="match status" value="1"/>
</dbReference>
<comment type="cofactor">
    <cofactor evidence="17">
        <name>Co(2+)</name>
        <dbReference type="ChEBI" id="CHEBI:48828"/>
    </cofactor>
    <cofactor evidence="17">
        <name>Zn(2+)</name>
        <dbReference type="ChEBI" id="CHEBI:29105"/>
    </cofactor>
    <text evidence="17">Binds 1 divalent metal cation per subunit. Can use either Co(2+) or Zn(2+).</text>
</comment>
<feature type="binding site" evidence="17">
    <location>
        <position position="140"/>
    </location>
    <ligand>
        <name>NAD(+)</name>
        <dbReference type="ChEBI" id="CHEBI:57540"/>
    </ligand>
</feature>
<organism evidence="20 21">
    <name type="scientific">Metabacillus endolithicus</name>
    <dbReference type="NCBI Taxonomy" id="1535204"/>
    <lineage>
        <taxon>Bacteria</taxon>
        <taxon>Bacillati</taxon>
        <taxon>Bacillota</taxon>
        <taxon>Bacilli</taxon>
        <taxon>Bacillales</taxon>
        <taxon>Bacillaceae</taxon>
        <taxon>Metabacillus</taxon>
    </lineage>
</organism>
<keyword evidence="14 17" id="KW-0057">Aromatic amino acid biosynthesis</keyword>
<dbReference type="NCBIfam" id="TIGR01357">
    <property type="entry name" value="aroB"/>
    <property type="match status" value="1"/>
</dbReference>
<evidence type="ECO:0000256" key="1">
    <source>
        <dbReference type="ARBA" id="ARBA00001393"/>
    </source>
</evidence>
<evidence type="ECO:0000256" key="5">
    <source>
        <dbReference type="ARBA" id="ARBA00005412"/>
    </source>
</evidence>
<sequence length="365" mass="40909">MKSIVIHTQDSTYPVIVGEDAINELLGILKNLEPSKVLVVTDTNVDRLYSDFLIDKIRPTYTICKYVINSGEEAKSFDVFYDVQTFALKQQLDRKSVVIAFGGGVVGDLTGFVAATYMRGIPYIQVPTTLLAHDSAVGGKVAINHPEGKNMIGAFYQPKAVVYDSKFLKSLPVTELRSGFAEVIKHSLIKSESFYEFLVKEIQQLEDITSERLQRMILEGIQIKADVVTIDERELGLREILNFGHTLGHAVEAEAGYGKLSHGDCVAIGMLFATWLSNKLLQADLPYRELKTWFATIGFPVEVPDSYTNEQLIAKMVKDKKTKSNQIKMILLERIGETTSATFSKEELQSLLNEWREQERGESVD</sequence>
<accession>A0ABW5BXB6</accession>
<evidence type="ECO:0000256" key="6">
    <source>
        <dbReference type="ARBA" id="ARBA00013031"/>
    </source>
</evidence>
<evidence type="ECO:0000313" key="20">
    <source>
        <dbReference type="EMBL" id="MFD2214239.1"/>
    </source>
</evidence>
<dbReference type="GO" id="GO:0003856">
    <property type="term" value="F:3-dehydroquinate synthase activity"/>
    <property type="evidence" value="ECO:0007669"/>
    <property type="project" value="UniProtKB-EC"/>
</dbReference>
<feature type="binding site" evidence="17">
    <location>
        <position position="182"/>
    </location>
    <ligand>
        <name>Zn(2+)</name>
        <dbReference type="ChEBI" id="CHEBI:29105"/>
    </ligand>
</feature>
<name>A0ABW5BXB6_9BACI</name>
<evidence type="ECO:0000256" key="2">
    <source>
        <dbReference type="ARBA" id="ARBA00001911"/>
    </source>
</evidence>
<feature type="binding site" evidence="17">
    <location>
        <position position="262"/>
    </location>
    <ligand>
        <name>Zn(2+)</name>
        <dbReference type="ChEBI" id="CHEBI:29105"/>
    </ligand>
</feature>
<keyword evidence="15 17" id="KW-0456">Lyase</keyword>
<keyword evidence="9 17" id="KW-0028">Amino-acid biosynthesis</keyword>
<keyword evidence="8 17" id="KW-0963">Cytoplasm</keyword>
<dbReference type="InterPro" id="IPR050071">
    <property type="entry name" value="Dehydroquinate_synthase"/>
</dbReference>
<dbReference type="PANTHER" id="PTHR43622">
    <property type="entry name" value="3-DEHYDROQUINATE SYNTHASE"/>
    <property type="match status" value="1"/>
</dbReference>
<feature type="binding site" evidence="17">
    <location>
        <begin position="70"/>
        <end position="75"/>
    </location>
    <ligand>
        <name>NAD(+)</name>
        <dbReference type="ChEBI" id="CHEBI:57540"/>
    </ligand>
</feature>
<keyword evidence="16 17" id="KW-0170">Cobalt</keyword>
<proteinExistence type="inferred from homology"/>
<evidence type="ECO:0000256" key="4">
    <source>
        <dbReference type="ARBA" id="ARBA00004661"/>
    </source>
</evidence>
<dbReference type="PANTHER" id="PTHR43622:SF7">
    <property type="entry name" value="3-DEHYDROQUINATE SYNTHASE, CHLOROPLASTIC"/>
    <property type="match status" value="1"/>
</dbReference>
<evidence type="ECO:0000259" key="18">
    <source>
        <dbReference type="Pfam" id="PF01761"/>
    </source>
</evidence>
<comment type="similarity">
    <text evidence="5 17">Belongs to the sugar phosphate cyclases superfamily. Dehydroquinate synthase family.</text>
</comment>
<evidence type="ECO:0000256" key="14">
    <source>
        <dbReference type="ARBA" id="ARBA00023141"/>
    </source>
</evidence>
<dbReference type="PIRSF" id="PIRSF001455">
    <property type="entry name" value="DHQ_synth"/>
    <property type="match status" value="1"/>
</dbReference>
<dbReference type="InterPro" id="IPR056179">
    <property type="entry name" value="DHQS_C"/>
</dbReference>
<evidence type="ECO:0000256" key="13">
    <source>
        <dbReference type="ARBA" id="ARBA00023027"/>
    </source>
</evidence>
<comment type="caution">
    <text evidence="20">The sequence shown here is derived from an EMBL/GenBank/DDBJ whole genome shotgun (WGS) entry which is preliminary data.</text>
</comment>
<dbReference type="InterPro" id="IPR030963">
    <property type="entry name" value="DHQ_synth_fam"/>
</dbReference>
<comment type="function">
    <text evidence="17">Catalyzes the conversion of 3-deoxy-D-arabino-heptulosonate 7-phosphate (DAHP) to dehydroquinate (DHQ).</text>
</comment>
<keyword evidence="10 17" id="KW-0479">Metal-binding</keyword>
<comment type="cofactor">
    <cofactor evidence="2 17">
        <name>NAD(+)</name>
        <dbReference type="ChEBI" id="CHEBI:57540"/>
    </cofactor>
</comment>
<evidence type="ECO:0000256" key="8">
    <source>
        <dbReference type="ARBA" id="ARBA00022490"/>
    </source>
</evidence>
<evidence type="ECO:0000256" key="9">
    <source>
        <dbReference type="ARBA" id="ARBA00022605"/>
    </source>
</evidence>
<dbReference type="EC" id="4.2.3.4" evidence="6 17"/>
<dbReference type="EMBL" id="JBHUIK010000002">
    <property type="protein sequence ID" value="MFD2214239.1"/>
    <property type="molecule type" value="Genomic_DNA"/>
</dbReference>
<evidence type="ECO:0000256" key="7">
    <source>
        <dbReference type="ARBA" id="ARBA00017684"/>
    </source>
</evidence>
<gene>
    <name evidence="17 20" type="primary">aroB</name>
    <name evidence="20" type="ORF">ACFSKK_11160</name>
</gene>
<comment type="pathway">
    <text evidence="4 17">Metabolic intermediate biosynthesis; chorismate biosynthesis; chorismate from D-erythrose 4-phosphate and phosphoenolpyruvate: step 2/7.</text>
</comment>
<feature type="binding site" evidence="17">
    <location>
        <begin position="128"/>
        <end position="129"/>
    </location>
    <ligand>
        <name>NAD(+)</name>
        <dbReference type="ChEBI" id="CHEBI:57540"/>
    </ligand>
</feature>
<evidence type="ECO:0000256" key="10">
    <source>
        <dbReference type="ARBA" id="ARBA00022723"/>
    </source>
</evidence>
<feature type="binding site" evidence="17">
    <location>
        <position position="245"/>
    </location>
    <ligand>
        <name>Zn(2+)</name>
        <dbReference type="ChEBI" id="CHEBI:29105"/>
    </ligand>
</feature>
<feature type="domain" description="3-dehydroquinate synthase C-terminal" evidence="19">
    <location>
        <begin position="179"/>
        <end position="322"/>
    </location>
</feature>